<evidence type="ECO:0000313" key="2">
    <source>
        <dbReference type="EMBL" id="TVU31717.1"/>
    </source>
</evidence>
<protein>
    <submittedName>
        <fullName evidence="1">Uncharacterized protein</fullName>
    </submittedName>
</protein>
<dbReference type="EMBL" id="RWGY01000011">
    <property type="protein sequence ID" value="TVU31697.1"/>
    <property type="molecule type" value="Genomic_DNA"/>
</dbReference>
<sequence>MAASNPAQYARLEVQLNQPVRVPSVDLRMCCLLVMQLEVQRCDECRQVLPPDYQPPLDEPWTTGIFGCAEDPESSTRPLILSPFPRSDPCTLFEF</sequence>
<dbReference type="AlphaFoldDB" id="A0A5J9V8C6"/>
<organism evidence="1 3">
    <name type="scientific">Eragrostis curvula</name>
    <name type="common">weeping love grass</name>
    <dbReference type="NCBI Taxonomy" id="38414"/>
    <lineage>
        <taxon>Eukaryota</taxon>
        <taxon>Viridiplantae</taxon>
        <taxon>Streptophyta</taxon>
        <taxon>Embryophyta</taxon>
        <taxon>Tracheophyta</taxon>
        <taxon>Spermatophyta</taxon>
        <taxon>Magnoliopsida</taxon>
        <taxon>Liliopsida</taxon>
        <taxon>Poales</taxon>
        <taxon>Poaceae</taxon>
        <taxon>PACMAD clade</taxon>
        <taxon>Chloridoideae</taxon>
        <taxon>Eragrostideae</taxon>
        <taxon>Eragrostidinae</taxon>
        <taxon>Eragrostis</taxon>
    </lineage>
</organism>
<dbReference type="EMBL" id="RWGY01000011">
    <property type="protein sequence ID" value="TVU31717.1"/>
    <property type="molecule type" value="Genomic_DNA"/>
</dbReference>
<proteinExistence type="predicted"/>
<comment type="caution">
    <text evidence="1">The sequence shown here is derived from an EMBL/GenBank/DDBJ whole genome shotgun (WGS) entry which is preliminary data.</text>
</comment>
<feature type="non-terminal residue" evidence="1">
    <location>
        <position position="1"/>
    </location>
</feature>
<dbReference type="Gramene" id="TVU31717">
    <property type="protein sequence ID" value="TVU31717"/>
    <property type="gene ID" value="EJB05_23415"/>
</dbReference>
<dbReference type="Proteomes" id="UP000324897">
    <property type="component" value="Chromosome 1"/>
</dbReference>
<name>A0A5J9V8C6_9POAL</name>
<evidence type="ECO:0000313" key="1">
    <source>
        <dbReference type="EMBL" id="TVU31697.1"/>
    </source>
</evidence>
<dbReference type="Gramene" id="TVU31697">
    <property type="protein sequence ID" value="TVU31697"/>
    <property type="gene ID" value="EJB05_23395"/>
</dbReference>
<accession>A0A5J9V8C6</accession>
<dbReference type="OrthoDB" id="1045822at2759"/>
<reference evidence="1 3" key="1">
    <citation type="journal article" date="2019" name="Sci. Rep.">
        <title>A high-quality genome of Eragrostis curvula grass provides insights into Poaceae evolution and supports new strategies to enhance forage quality.</title>
        <authorList>
            <person name="Carballo J."/>
            <person name="Santos B.A.C.M."/>
            <person name="Zappacosta D."/>
            <person name="Garbus I."/>
            <person name="Selva J.P."/>
            <person name="Gallo C.A."/>
            <person name="Diaz A."/>
            <person name="Albertini E."/>
            <person name="Caccamo M."/>
            <person name="Echenique V."/>
        </authorList>
    </citation>
    <scope>NUCLEOTIDE SEQUENCE [LARGE SCALE GENOMIC DNA]</scope>
    <source>
        <strain evidence="3">cv. Victoria</strain>
        <tissue evidence="1">Leaf</tissue>
    </source>
</reference>
<evidence type="ECO:0000313" key="3">
    <source>
        <dbReference type="Proteomes" id="UP000324897"/>
    </source>
</evidence>
<gene>
    <name evidence="1" type="ORF">EJB05_23395</name>
    <name evidence="2" type="ORF">EJB05_23415</name>
</gene>
<keyword evidence="3" id="KW-1185">Reference proteome</keyword>